<dbReference type="InterPro" id="IPR000631">
    <property type="entry name" value="CARKD"/>
</dbReference>
<comment type="similarity">
    <text evidence="4 19">In the C-terminal section; belongs to the NnrD/CARKD family.</text>
</comment>
<evidence type="ECO:0000256" key="18">
    <source>
        <dbReference type="HAMAP-Rule" id="MF_01966"/>
    </source>
</evidence>
<reference evidence="22 23" key="1">
    <citation type="submission" date="2016-10" db="EMBL/GenBank/DDBJ databases">
        <authorList>
            <person name="de Groot N.N."/>
        </authorList>
    </citation>
    <scope>NUCLEOTIDE SEQUENCE [LARGE SCALE GENOMIC DNA]</scope>
    <source>
        <strain evidence="22 23">DSM 45514</strain>
    </source>
</reference>
<gene>
    <name evidence="18" type="primary">nnrE</name>
    <name evidence="17" type="synonym">nnrD</name>
    <name evidence="22" type="ORF">SAMN04488112_11232</name>
</gene>
<keyword evidence="10 17" id="KW-0520">NAD</keyword>
<feature type="binding site" evidence="18">
    <location>
        <position position="162"/>
    </location>
    <ligand>
        <name>(6S)-NADPHX</name>
        <dbReference type="ChEBI" id="CHEBI:64076"/>
    </ligand>
</feature>
<dbReference type="EC" id="5.1.99.6" evidence="19"/>
<dbReference type="Pfam" id="PF01256">
    <property type="entry name" value="Carb_kinase"/>
    <property type="match status" value="1"/>
</dbReference>
<keyword evidence="9 18" id="KW-0630">Potassium</keyword>
<evidence type="ECO:0000256" key="8">
    <source>
        <dbReference type="ARBA" id="ARBA00022857"/>
    </source>
</evidence>
<dbReference type="SUPFAM" id="SSF64153">
    <property type="entry name" value="YjeF N-terminal domain-like"/>
    <property type="match status" value="1"/>
</dbReference>
<dbReference type="PROSITE" id="PS51383">
    <property type="entry name" value="YJEF_C_3"/>
    <property type="match status" value="1"/>
</dbReference>
<dbReference type="InterPro" id="IPR017953">
    <property type="entry name" value="Carbohydrate_kinase_pred_CS"/>
</dbReference>
<dbReference type="Gene3D" id="3.40.50.10260">
    <property type="entry name" value="YjeF N-terminal domain"/>
    <property type="match status" value="1"/>
</dbReference>
<comment type="similarity">
    <text evidence="18">Belongs to the NnrE/AIBP family.</text>
</comment>
<keyword evidence="13" id="KW-0511">Multifunctional enzyme</keyword>
<protein>
    <recommendedName>
        <fullName evidence="19">Bifunctional NAD(P)H-hydrate repair enzyme</fullName>
    </recommendedName>
    <alternativeName>
        <fullName evidence="19">Nicotinamide nucleotide repair protein</fullName>
    </alternativeName>
    <domain>
        <recommendedName>
            <fullName evidence="19">ADP-dependent (S)-NAD(P)H-hydrate dehydratase</fullName>
            <ecNumber evidence="19">4.2.1.136</ecNumber>
        </recommendedName>
        <alternativeName>
            <fullName evidence="19">ADP-dependent NAD(P)HX dehydratase</fullName>
        </alternativeName>
    </domain>
    <domain>
        <recommendedName>
            <fullName evidence="19">NAD(P)H-hydrate epimerase</fullName>
            <ecNumber evidence="19">5.1.99.6</ecNumber>
        </recommendedName>
    </domain>
</protein>
<evidence type="ECO:0000256" key="6">
    <source>
        <dbReference type="ARBA" id="ARBA00022741"/>
    </source>
</evidence>
<comment type="catalytic activity">
    <reaction evidence="1 18 19">
        <text>(6R)-NADHX = (6S)-NADHX</text>
        <dbReference type="Rhea" id="RHEA:32215"/>
        <dbReference type="ChEBI" id="CHEBI:64074"/>
        <dbReference type="ChEBI" id="CHEBI:64075"/>
        <dbReference type="EC" id="5.1.99.6"/>
    </reaction>
</comment>
<keyword evidence="8 17" id="KW-0521">NADP</keyword>
<comment type="cofactor">
    <cofactor evidence="18 19">
        <name>K(+)</name>
        <dbReference type="ChEBI" id="CHEBI:29103"/>
    </cofactor>
    <text evidence="18 19">Binds 1 potassium ion per subunit.</text>
</comment>
<feature type="binding site" evidence="18">
    <location>
        <position position="128"/>
    </location>
    <ligand>
        <name>K(+)</name>
        <dbReference type="ChEBI" id="CHEBI:29103"/>
    </ligand>
</feature>
<dbReference type="NCBIfam" id="TIGR00197">
    <property type="entry name" value="yjeF_nterm"/>
    <property type="match status" value="1"/>
</dbReference>
<feature type="binding site" evidence="18">
    <location>
        <begin position="57"/>
        <end position="61"/>
    </location>
    <ligand>
        <name>(6S)-NADPHX</name>
        <dbReference type="ChEBI" id="CHEBI:64076"/>
    </ligand>
</feature>
<dbReference type="Proteomes" id="UP000199387">
    <property type="component" value="Unassembled WGS sequence"/>
</dbReference>
<evidence type="ECO:0000259" key="20">
    <source>
        <dbReference type="PROSITE" id="PS51383"/>
    </source>
</evidence>
<dbReference type="PROSITE" id="PS51385">
    <property type="entry name" value="YJEF_N"/>
    <property type="match status" value="1"/>
</dbReference>
<feature type="binding site" evidence="17">
    <location>
        <position position="335"/>
    </location>
    <ligand>
        <name>(6S)-NADPHX</name>
        <dbReference type="ChEBI" id="CHEBI:64076"/>
    </ligand>
</feature>
<evidence type="ECO:0000256" key="12">
    <source>
        <dbReference type="ARBA" id="ARBA00023239"/>
    </source>
</evidence>
<dbReference type="RefSeq" id="WP_176757932.1">
    <property type="nucleotide sequence ID" value="NZ_FMZA01000012.1"/>
</dbReference>
<feature type="binding site" evidence="18">
    <location>
        <position position="165"/>
    </location>
    <ligand>
        <name>K(+)</name>
        <dbReference type="ChEBI" id="CHEBI:29103"/>
    </ligand>
</feature>
<dbReference type="Pfam" id="PF03853">
    <property type="entry name" value="YjeF_N"/>
    <property type="match status" value="1"/>
</dbReference>
<evidence type="ECO:0000256" key="14">
    <source>
        <dbReference type="ARBA" id="ARBA00025153"/>
    </source>
</evidence>
<comment type="similarity">
    <text evidence="17">Belongs to the NnrD/CARKD family.</text>
</comment>
<dbReference type="GO" id="GO:0110051">
    <property type="term" value="P:metabolite repair"/>
    <property type="evidence" value="ECO:0007669"/>
    <property type="project" value="TreeGrafter"/>
</dbReference>
<dbReference type="GO" id="GO:0046872">
    <property type="term" value="F:metal ion binding"/>
    <property type="evidence" value="ECO:0007669"/>
    <property type="project" value="UniProtKB-UniRule"/>
</dbReference>
<keyword evidence="7 17" id="KW-0067">ATP-binding</keyword>
<keyword evidence="11 18" id="KW-0413">Isomerase</keyword>
<evidence type="ECO:0000256" key="13">
    <source>
        <dbReference type="ARBA" id="ARBA00023268"/>
    </source>
</evidence>
<keyword evidence="23" id="KW-1185">Reference proteome</keyword>
<comment type="catalytic activity">
    <reaction evidence="2 18 19">
        <text>(6R)-NADPHX = (6S)-NADPHX</text>
        <dbReference type="Rhea" id="RHEA:32227"/>
        <dbReference type="ChEBI" id="CHEBI:64076"/>
        <dbReference type="ChEBI" id="CHEBI:64077"/>
        <dbReference type="EC" id="5.1.99.6"/>
    </reaction>
</comment>
<dbReference type="PIRSF" id="PIRSF017184">
    <property type="entry name" value="Nnr"/>
    <property type="match status" value="1"/>
</dbReference>
<evidence type="ECO:0000256" key="11">
    <source>
        <dbReference type="ARBA" id="ARBA00023235"/>
    </source>
</evidence>
<dbReference type="CDD" id="cd01171">
    <property type="entry name" value="YXKO-related"/>
    <property type="match status" value="1"/>
</dbReference>
<evidence type="ECO:0000313" key="22">
    <source>
        <dbReference type="EMBL" id="SDC63660.1"/>
    </source>
</evidence>
<dbReference type="InterPro" id="IPR004443">
    <property type="entry name" value="YjeF_N_dom"/>
</dbReference>
<dbReference type="HAMAP" id="MF_01966">
    <property type="entry name" value="NADHX_epimerase"/>
    <property type="match status" value="1"/>
</dbReference>
<feature type="binding site" evidence="18">
    <location>
        <position position="58"/>
    </location>
    <ligand>
        <name>K(+)</name>
        <dbReference type="ChEBI" id="CHEBI:29103"/>
    </ligand>
</feature>
<name>A0A1G6N734_9BACL</name>
<dbReference type="PROSITE" id="PS01050">
    <property type="entry name" value="YJEF_C_2"/>
    <property type="match status" value="1"/>
</dbReference>
<proteinExistence type="inferred from homology"/>
<comment type="similarity">
    <text evidence="3 19">In the N-terminal section; belongs to the NnrE/AIBP family.</text>
</comment>
<keyword evidence="6 17" id="KW-0547">Nucleotide-binding</keyword>
<dbReference type="GO" id="GO:0005524">
    <property type="term" value="F:ATP binding"/>
    <property type="evidence" value="ECO:0007669"/>
    <property type="project" value="UniProtKB-UniRule"/>
</dbReference>
<evidence type="ECO:0000256" key="1">
    <source>
        <dbReference type="ARBA" id="ARBA00000013"/>
    </source>
</evidence>
<evidence type="ECO:0000256" key="16">
    <source>
        <dbReference type="ARBA" id="ARBA00049209"/>
    </source>
</evidence>
<dbReference type="EC" id="4.2.1.136" evidence="19"/>
<evidence type="ECO:0000256" key="4">
    <source>
        <dbReference type="ARBA" id="ARBA00009524"/>
    </source>
</evidence>
<dbReference type="Gene3D" id="3.40.1190.20">
    <property type="match status" value="1"/>
</dbReference>
<evidence type="ECO:0000256" key="2">
    <source>
        <dbReference type="ARBA" id="ARBA00000909"/>
    </source>
</evidence>
<dbReference type="InterPro" id="IPR029056">
    <property type="entry name" value="Ribokinase-like"/>
</dbReference>
<comment type="subunit">
    <text evidence="17">Homotetramer.</text>
</comment>
<dbReference type="EMBL" id="FMZA01000012">
    <property type="protein sequence ID" value="SDC63660.1"/>
    <property type="molecule type" value="Genomic_DNA"/>
</dbReference>
<dbReference type="GO" id="GO:0052855">
    <property type="term" value="F:ADP-dependent NAD(P)H-hydrate dehydratase activity"/>
    <property type="evidence" value="ECO:0007669"/>
    <property type="project" value="UniProtKB-UniRule"/>
</dbReference>
<evidence type="ECO:0000256" key="5">
    <source>
        <dbReference type="ARBA" id="ARBA00022723"/>
    </source>
</evidence>
<dbReference type="PANTHER" id="PTHR12592">
    <property type="entry name" value="ATP-DEPENDENT (S)-NAD(P)H-HYDRATE DEHYDRATASE FAMILY MEMBER"/>
    <property type="match status" value="1"/>
</dbReference>
<feature type="binding site" evidence="17">
    <location>
        <position position="386"/>
    </location>
    <ligand>
        <name>(6S)-NADPHX</name>
        <dbReference type="ChEBI" id="CHEBI:64076"/>
    </ligand>
</feature>
<evidence type="ECO:0000256" key="17">
    <source>
        <dbReference type="HAMAP-Rule" id="MF_01965"/>
    </source>
</evidence>
<dbReference type="SUPFAM" id="SSF53613">
    <property type="entry name" value="Ribokinase-like"/>
    <property type="match status" value="1"/>
</dbReference>
<dbReference type="InterPro" id="IPR036652">
    <property type="entry name" value="YjeF_N_dom_sf"/>
</dbReference>
<evidence type="ECO:0000256" key="19">
    <source>
        <dbReference type="PIRNR" id="PIRNR017184"/>
    </source>
</evidence>
<comment type="cofactor">
    <cofactor evidence="17">
        <name>Mg(2+)</name>
        <dbReference type="ChEBI" id="CHEBI:18420"/>
    </cofactor>
</comment>
<evidence type="ECO:0000256" key="9">
    <source>
        <dbReference type="ARBA" id="ARBA00022958"/>
    </source>
</evidence>
<dbReference type="GO" id="GO:0046496">
    <property type="term" value="P:nicotinamide nucleotide metabolic process"/>
    <property type="evidence" value="ECO:0007669"/>
    <property type="project" value="UniProtKB-UniRule"/>
</dbReference>
<dbReference type="GO" id="GO:0052856">
    <property type="term" value="F:NAD(P)HX epimerase activity"/>
    <property type="evidence" value="ECO:0007669"/>
    <property type="project" value="UniProtKB-UniRule"/>
</dbReference>
<comment type="function">
    <text evidence="18">Catalyzes the epimerization of the S- and R-forms of NAD(P)HX, a damaged form of NAD(P)H that is a result of enzymatic or heat-dependent hydration. This is a prerequisite for the S-specific NAD(P)H-hydrate dehydratase to allow the repair of both epimers of NAD(P)HX.</text>
</comment>
<evidence type="ECO:0000256" key="10">
    <source>
        <dbReference type="ARBA" id="ARBA00023027"/>
    </source>
</evidence>
<feature type="binding site" evidence="17">
    <location>
        <position position="453"/>
    </location>
    <ligand>
        <name>(6S)-NADPHX</name>
        <dbReference type="ChEBI" id="CHEBI:64076"/>
    </ligand>
</feature>
<evidence type="ECO:0000256" key="15">
    <source>
        <dbReference type="ARBA" id="ARBA00048238"/>
    </source>
</evidence>
<dbReference type="HAMAP" id="MF_01965">
    <property type="entry name" value="NADHX_dehydratase"/>
    <property type="match status" value="1"/>
</dbReference>
<dbReference type="PANTHER" id="PTHR12592:SF0">
    <property type="entry name" value="ATP-DEPENDENT (S)-NAD(P)H-HYDRATE DEHYDRATASE"/>
    <property type="match status" value="1"/>
</dbReference>
<comment type="catalytic activity">
    <reaction evidence="16 17 19">
        <text>(6S)-NADPHX + ADP = AMP + phosphate + NADPH + H(+)</text>
        <dbReference type="Rhea" id="RHEA:32235"/>
        <dbReference type="ChEBI" id="CHEBI:15378"/>
        <dbReference type="ChEBI" id="CHEBI:43474"/>
        <dbReference type="ChEBI" id="CHEBI:57783"/>
        <dbReference type="ChEBI" id="CHEBI:64076"/>
        <dbReference type="ChEBI" id="CHEBI:456215"/>
        <dbReference type="ChEBI" id="CHEBI:456216"/>
        <dbReference type="EC" id="4.2.1.136"/>
    </reaction>
</comment>
<keyword evidence="12 17" id="KW-0456">Lyase</keyword>
<feature type="domain" description="YjeF C-terminal" evidence="20">
    <location>
        <begin position="229"/>
        <end position="511"/>
    </location>
</feature>
<dbReference type="NCBIfam" id="TIGR00196">
    <property type="entry name" value="yjeF_cterm"/>
    <property type="match status" value="1"/>
</dbReference>
<evidence type="ECO:0000259" key="21">
    <source>
        <dbReference type="PROSITE" id="PS51385"/>
    </source>
</evidence>
<dbReference type="AlphaFoldDB" id="A0A1G6N734"/>
<evidence type="ECO:0000256" key="7">
    <source>
        <dbReference type="ARBA" id="ARBA00022840"/>
    </source>
</evidence>
<accession>A0A1G6N734</accession>
<comment type="function">
    <text evidence="14 19">Bifunctional enzyme that catalyzes the epimerization of the S- and R-forms of NAD(P)HX and the dehydration of the S-form of NAD(P)HX at the expense of ADP, which is converted to AMP. This allows the repair of both epimers of NAD(P)HX, a damaged form of NAD(P)H that is a result of enzymatic or heat-dependent hydration.</text>
</comment>
<comment type="function">
    <text evidence="17">Catalyzes the dehydration of the S-form of NAD(P)HX at the expense of ADP, which is converted to AMP. Together with NAD(P)HX epimerase, which catalyzes the epimerization of the S- and R-forms, the enzyme allows the repair of both epimers of NAD(P)HX, a damaged form of NAD(P)H that is a result of enzymatic or heat-dependent hydration.</text>
</comment>
<feature type="binding site" evidence="17">
    <location>
        <position position="452"/>
    </location>
    <ligand>
        <name>AMP</name>
        <dbReference type="ChEBI" id="CHEBI:456215"/>
    </ligand>
</feature>
<comment type="caution">
    <text evidence="18">Lacks conserved residue(s) required for the propagation of feature annotation.</text>
</comment>
<keyword evidence="5 18" id="KW-0479">Metal-binding</keyword>
<evidence type="ECO:0000256" key="3">
    <source>
        <dbReference type="ARBA" id="ARBA00006001"/>
    </source>
</evidence>
<sequence length="512" mass="54187">MYLYTAQEMRDLDRYTIEQFGMPGAVLMENAGQKAARALLDRFSEANRAVILAGSGNNGGDGFVIARHLAAAGWDVSVWLSGSVEKMSPETRAFYGVCRKMGLAVKAYDPSRSQELAADLGRADVGVDALLGTGVRGRLREPVQSILRMVKEIRPRYILAVDVPSGVDTDTGAVLGEIAGADLTVTFAAPKWCHYLPPAAKFCGELQVVDIGIPAAAVEHHPPRAQVNTPALWQHHLSPRSPWSHKGTYGHLLVLGGSRGMLGAAAMSGMAALRTGAGMATLGVPRGQEIAMAAKVTEALVWGWPDEAEGRFSGELPPDWEERLNRFDAVAAGPGLGRFEGEGAWLEALLHRTPCPLVLDADALNILSRDLTPLKERPQETVLTPHPGEMARLTGTSVQEVEASRHRVARNLAEETGATVVLKGTFTVIASPDGEQVVNTSGHPALAKAGSGDVLTGVLGALIAQGIPVKQAVPMGVYLHGLAGRLAVTDSTHSVLASDVIAQLGRAIHQTP</sequence>
<feature type="binding site" evidence="18">
    <location>
        <begin position="132"/>
        <end position="138"/>
    </location>
    <ligand>
        <name>(6S)-NADPHX</name>
        <dbReference type="ChEBI" id="CHEBI:64076"/>
    </ligand>
</feature>
<organism evidence="22 23">
    <name type="scientific">Melghirimyces thermohalophilus</name>
    <dbReference type="NCBI Taxonomy" id="1236220"/>
    <lineage>
        <taxon>Bacteria</taxon>
        <taxon>Bacillati</taxon>
        <taxon>Bacillota</taxon>
        <taxon>Bacilli</taxon>
        <taxon>Bacillales</taxon>
        <taxon>Thermoactinomycetaceae</taxon>
        <taxon>Melghirimyces</taxon>
    </lineage>
</organism>
<feature type="binding site" evidence="17">
    <location>
        <begin position="423"/>
        <end position="427"/>
    </location>
    <ligand>
        <name>AMP</name>
        <dbReference type="ChEBI" id="CHEBI:456215"/>
    </ligand>
</feature>
<dbReference type="InterPro" id="IPR030677">
    <property type="entry name" value="Nnr"/>
</dbReference>
<feature type="domain" description="YjeF N-terminal" evidence="21">
    <location>
        <begin position="9"/>
        <end position="219"/>
    </location>
</feature>
<dbReference type="STRING" id="1236220.SAMN04488112_11232"/>
<comment type="catalytic activity">
    <reaction evidence="15 17 19">
        <text>(6S)-NADHX + ADP = AMP + phosphate + NADH + H(+)</text>
        <dbReference type="Rhea" id="RHEA:32223"/>
        <dbReference type="ChEBI" id="CHEBI:15378"/>
        <dbReference type="ChEBI" id="CHEBI:43474"/>
        <dbReference type="ChEBI" id="CHEBI:57945"/>
        <dbReference type="ChEBI" id="CHEBI:64074"/>
        <dbReference type="ChEBI" id="CHEBI:456215"/>
        <dbReference type="ChEBI" id="CHEBI:456216"/>
        <dbReference type="EC" id="4.2.1.136"/>
    </reaction>
</comment>
<feature type="binding site" evidence="17">
    <location>
        <position position="264"/>
    </location>
    <ligand>
        <name>(6S)-NADPHX</name>
        <dbReference type="ChEBI" id="CHEBI:64076"/>
    </ligand>
</feature>
<evidence type="ECO:0000313" key="23">
    <source>
        <dbReference type="Proteomes" id="UP000199387"/>
    </source>
</evidence>